<sequence length="652" mass="73237">MDLLRLSRLFSGPHPIGLSVLQRLDLLRSTQWTGGREGPAWLRAASCSSSSHQKRMSSLCSDSSTPVAPQEEEEEESFGTLSEKFSSRRIFHKSTAQLYNLKLKEQGVEEEELEPRLRQGGRNTPYWYFLQCKRLLKEGKLAEALDLFERQMLKEERLQPLECNYTVLIGGCGRVGYLKKAFRLFNDMKKRDLEPSDATYTALFNVCAESPWKDSALQSALKLRQQLQAQNFQLNLKTYHALLKVAAKCADLRVCLEVFKVWRQMLSLGIKPSRHGYNLLLGAARDCGLGDPEVASRLLLTSQEETILLQPPTGRRLAGGKVQAKTRHGVSVKHVEALERQLFLEPSHKLEGPPAFPEARETSRTQPEVETKAEPGHMGALAPLALKPPDLELQVNLLSLGALSPAVVSFGTVATPADRLALMGGLEGFLGKMAEHRLQPDIKTLTLLAEVVEPGSPAESSLLSILDRHRVEADITFFNTLIRKKSKLGDLEGAKALLPILAKKGIVPNLRTFCNLAIGCHRPRDGMQLLADMKKSQVTPNTHIYSTLINAALKKLDYTYLISILKDMRRNSVPVNEVVIRQLEFAAQYPPTFDRYKEKNTYLEKIDGFRAYYKQWLKVMPAEEPPHPWQEFRDKPVRNQVITENAGGLRDG</sequence>
<feature type="region of interest" description="Disordered" evidence="2">
    <location>
        <begin position="55"/>
        <end position="79"/>
    </location>
</feature>
<evidence type="ECO:0000256" key="2">
    <source>
        <dbReference type="SAM" id="MobiDB-lite"/>
    </source>
</evidence>
<dbReference type="InterPro" id="IPR002885">
    <property type="entry name" value="PPR_rpt"/>
</dbReference>
<reference evidence="3" key="2">
    <citation type="submission" date="2005-07" db="EMBL/GenBank/DDBJ databases">
        <authorList>
            <person name="Mural R.J."/>
            <person name="Li P.W."/>
            <person name="Adams M.D."/>
            <person name="Amanatides P.G."/>
            <person name="Baden-Tillson H."/>
            <person name="Barnstead M."/>
            <person name="Chin S.H."/>
            <person name="Dew I."/>
            <person name="Evans C.A."/>
            <person name="Ferriera S."/>
            <person name="Flanigan M."/>
            <person name="Fosler C."/>
            <person name="Glodek A."/>
            <person name="Gu Z."/>
            <person name="Holt R.A."/>
            <person name="Jennings D."/>
            <person name="Kraft C.L."/>
            <person name="Lu F."/>
            <person name="Nguyen T."/>
            <person name="Nusskern D.R."/>
            <person name="Pfannkoch C.M."/>
            <person name="Sitter C."/>
            <person name="Sutton G.G."/>
            <person name="Venter J.C."/>
            <person name="Wang Z."/>
            <person name="Woodage T."/>
            <person name="Zheng X.H."/>
            <person name="Zhong F."/>
        </authorList>
    </citation>
    <scope>NUCLEOTIDE SEQUENCE</scope>
    <source>
        <strain evidence="3">BN</strain>
    </source>
</reference>
<dbReference type="Proteomes" id="UP000234681">
    <property type="component" value="Chromosome 12"/>
</dbReference>
<dbReference type="PANTHER" id="PTHR24014">
    <property type="entry name" value="2-OXOGLUTARATE AND IRON-DEPENDENT OXYGENASE DOMAIN-CONTAINING PROTEIN 2"/>
    <property type="match status" value="1"/>
</dbReference>
<dbReference type="InterPro" id="IPR011990">
    <property type="entry name" value="TPR-like_helical_dom_sf"/>
</dbReference>
<feature type="repeat" description="PPR" evidence="1">
    <location>
        <begin position="235"/>
        <end position="272"/>
    </location>
</feature>
<dbReference type="AlphaFoldDB" id="A6K1F1"/>
<dbReference type="FunFam" id="1.25.40.10:FF:000255">
    <property type="entry name" value="Pentatricopeptide repeat-containing protein 1, mitochondrial"/>
    <property type="match status" value="1"/>
</dbReference>
<protein>
    <submittedName>
        <fullName evidence="3">RCG42656</fullName>
    </submittedName>
</protein>
<feature type="repeat" description="PPR" evidence="1">
    <location>
        <begin position="474"/>
        <end position="508"/>
    </location>
</feature>
<evidence type="ECO:0000256" key="1">
    <source>
        <dbReference type="PROSITE-ProRule" id="PRU00708"/>
    </source>
</evidence>
<dbReference type="Pfam" id="PF13812">
    <property type="entry name" value="PPR_3"/>
    <property type="match status" value="1"/>
</dbReference>
<feature type="compositionally biased region" description="Basic and acidic residues" evidence="2">
    <location>
        <begin position="358"/>
        <end position="373"/>
    </location>
</feature>
<accession>A6K1F1</accession>
<dbReference type="PROSITE" id="PS51375">
    <property type="entry name" value="PPR"/>
    <property type="match status" value="3"/>
</dbReference>
<dbReference type="EMBL" id="CH474012">
    <property type="protein sequence ID" value="EDL89609.1"/>
    <property type="molecule type" value="Genomic_DNA"/>
</dbReference>
<evidence type="ECO:0000313" key="3">
    <source>
        <dbReference type="EMBL" id="EDL89609.1"/>
    </source>
</evidence>
<dbReference type="PANTHER" id="PTHR24014:SF6">
    <property type="entry name" value="PENTATRICOPEPTIDE REPEAT-CONTAINING PROTEIN 1, MITOCHONDRIAL"/>
    <property type="match status" value="1"/>
</dbReference>
<evidence type="ECO:0000313" key="4">
    <source>
        <dbReference type="RGD" id="1311473"/>
    </source>
</evidence>
<dbReference type="NCBIfam" id="TIGR00756">
    <property type="entry name" value="PPR"/>
    <property type="match status" value="1"/>
</dbReference>
<organism evidence="3">
    <name type="scientific">Rattus norvegicus</name>
    <name type="common">Rat</name>
    <dbReference type="NCBI Taxonomy" id="10116"/>
    <lineage>
        <taxon>Eukaryota</taxon>
        <taxon>Metazoa</taxon>
        <taxon>Chordata</taxon>
        <taxon>Craniata</taxon>
        <taxon>Vertebrata</taxon>
        <taxon>Euteleostomi</taxon>
        <taxon>Mammalia</taxon>
        <taxon>Eutheria</taxon>
        <taxon>Euarchontoglires</taxon>
        <taxon>Glires</taxon>
        <taxon>Rodentia</taxon>
        <taxon>Myomorpha</taxon>
        <taxon>Muroidea</taxon>
        <taxon>Muridae</taxon>
        <taxon>Murinae</taxon>
        <taxon>Rattus</taxon>
    </lineage>
</organism>
<dbReference type="Gene3D" id="1.25.40.10">
    <property type="entry name" value="Tetratricopeptide repeat domain"/>
    <property type="match status" value="2"/>
</dbReference>
<feature type="compositionally biased region" description="Polar residues" evidence="2">
    <location>
        <begin position="55"/>
        <end position="67"/>
    </location>
</feature>
<dbReference type="RGD" id="1311473">
    <property type="gene designation" value="Ptcd1"/>
</dbReference>
<feature type="repeat" description="PPR" evidence="1">
    <location>
        <begin position="161"/>
        <end position="195"/>
    </location>
</feature>
<feature type="region of interest" description="Disordered" evidence="2">
    <location>
        <begin position="349"/>
        <end position="373"/>
    </location>
</feature>
<gene>
    <name evidence="4" type="primary">Ptcd1</name>
    <name evidence="3" type="ORF">rCG_42656</name>
</gene>
<dbReference type="Pfam" id="PF13041">
    <property type="entry name" value="PPR_2"/>
    <property type="match status" value="1"/>
</dbReference>
<reference evidence="3" key="1">
    <citation type="journal article" date="2005" name="Genome Res.">
        <title>Gene and alternative splicing annotation with AIR.</title>
        <authorList>
            <person name="Florea L."/>
            <person name="Di Francesco V."/>
            <person name="Miller J."/>
            <person name="Turner R."/>
            <person name="Yao A."/>
            <person name="Harris M."/>
            <person name="Walenz B."/>
            <person name="Mobarry C."/>
            <person name="Merkulov G.V."/>
            <person name="Charlab R."/>
            <person name="Dew I."/>
            <person name="Deng Z."/>
            <person name="Istrail S."/>
            <person name="Li P."/>
            <person name="Sutton G."/>
        </authorList>
    </citation>
    <scope>NUCLEOTIDE SEQUENCE</scope>
    <source>
        <strain evidence="3">BN</strain>
    </source>
</reference>
<dbReference type="FunFam" id="1.25.40.10:FF:000408">
    <property type="entry name" value="Pentatricopeptide repeat domain 1"/>
    <property type="match status" value="1"/>
</dbReference>
<name>A6K1F1_RAT</name>
<proteinExistence type="predicted"/>